<evidence type="ECO:0000256" key="5">
    <source>
        <dbReference type="SAM" id="MobiDB-lite"/>
    </source>
</evidence>
<feature type="compositionally biased region" description="Basic residues" evidence="5">
    <location>
        <begin position="55"/>
        <end position="69"/>
    </location>
</feature>
<evidence type="ECO:0000256" key="4">
    <source>
        <dbReference type="ARBA" id="ARBA00035135"/>
    </source>
</evidence>
<dbReference type="Gene3D" id="1.20.5.1150">
    <property type="entry name" value="Ribosomal protein S8"/>
    <property type="match status" value="1"/>
</dbReference>
<dbReference type="AlphaFoldDB" id="A0A1F7GII7"/>
<organism evidence="6 7">
    <name type="scientific">Candidatus Roizmanbacteria bacterium RIFCSPHIGHO2_01_FULL_39_8</name>
    <dbReference type="NCBI Taxonomy" id="1802033"/>
    <lineage>
        <taxon>Bacteria</taxon>
        <taxon>Candidatus Roizmaniibacteriota</taxon>
    </lineage>
</organism>
<evidence type="ECO:0000313" key="7">
    <source>
        <dbReference type="Proteomes" id="UP000177026"/>
    </source>
</evidence>
<keyword evidence="2 6" id="KW-0689">Ribosomal protein</keyword>
<dbReference type="GO" id="GO:0005840">
    <property type="term" value="C:ribosome"/>
    <property type="evidence" value="ECO:0007669"/>
    <property type="project" value="UniProtKB-KW"/>
</dbReference>
<accession>A0A1F7GII7</accession>
<feature type="region of interest" description="Disordered" evidence="5">
    <location>
        <begin position="48"/>
        <end position="69"/>
    </location>
</feature>
<sequence>MVYVNKKKGESKDSLFRKFTKMFIEEKVVDEVRNRLFYKRPSLVRKEKEKEMRQKRYTRPFRRSRPGTR</sequence>
<protein>
    <recommendedName>
        <fullName evidence="4">Small ribosomal subunit protein bS21</fullName>
    </recommendedName>
</protein>
<evidence type="ECO:0000256" key="2">
    <source>
        <dbReference type="ARBA" id="ARBA00022980"/>
    </source>
</evidence>
<dbReference type="GO" id="GO:0006412">
    <property type="term" value="P:translation"/>
    <property type="evidence" value="ECO:0007669"/>
    <property type="project" value="InterPro"/>
</dbReference>
<gene>
    <name evidence="6" type="ORF">A2866_00840</name>
</gene>
<dbReference type="InterPro" id="IPR001911">
    <property type="entry name" value="Ribosomal_bS21"/>
</dbReference>
<dbReference type="Pfam" id="PF01165">
    <property type="entry name" value="Ribosomal_S21"/>
    <property type="match status" value="1"/>
</dbReference>
<evidence type="ECO:0000256" key="3">
    <source>
        <dbReference type="ARBA" id="ARBA00023274"/>
    </source>
</evidence>
<evidence type="ECO:0000313" key="6">
    <source>
        <dbReference type="EMBL" id="OGK18506.1"/>
    </source>
</evidence>
<dbReference type="NCBIfam" id="TIGR00030">
    <property type="entry name" value="S21p"/>
    <property type="match status" value="1"/>
</dbReference>
<comment type="similarity">
    <text evidence="1">Belongs to the bacterial ribosomal protein bS21 family.</text>
</comment>
<dbReference type="EMBL" id="MFZI01000069">
    <property type="protein sequence ID" value="OGK18506.1"/>
    <property type="molecule type" value="Genomic_DNA"/>
</dbReference>
<name>A0A1F7GII7_9BACT</name>
<keyword evidence="3" id="KW-0687">Ribonucleoprotein</keyword>
<evidence type="ECO:0000256" key="1">
    <source>
        <dbReference type="ARBA" id="ARBA00006640"/>
    </source>
</evidence>
<dbReference type="GO" id="GO:1990904">
    <property type="term" value="C:ribonucleoprotein complex"/>
    <property type="evidence" value="ECO:0007669"/>
    <property type="project" value="UniProtKB-KW"/>
</dbReference>
<proteinExistence type="inferred from homology"/>
<dbReference type="GO" id="GO:0003735">
    <property type="term" value="F:structural constituent of ribosome"/>
    <property type="evidence" value="ECO:0007669"/>
    <property type="project" value="InterPro"/>
</dbReference>
<reference evidence="6 7" key="1">
    <citation type="journal article" date="2016" name="Nat. Commun.">
        <title>Thousands of microbial genomes shed light on interconnected biogeochemical processes in an aquifer system.</title>
        <authorList>
            <person name="Anantharaman K."/>
            <person name="Brown C.T."/>
            <person name="Hug L.A."/>
            <person name="Sharon I."/>
            <person name="Castelle C.J."/>
            <person name="Probst A.J."/>
            <person name="Thomas B.C."/>
            <person name="Singh A."/>
            <person name="Wilkins M.J."/>
            <person name="Karaoz U."/>
            <person name="Brodie E.L."/>
            <person name="Williams K.H."/>
            <person name="Hubbard S.S."/>
            <person name="Banfield J.F."/>
        </authorList>
    </citation>
    <scope>NUCLEOTIDE SEQUENCE [LARGE SCALE GENOMIC DNA]</scope>
</reference>
<dbReference type="Proteomes" id="UP000177026">
    <property type="component" value="Unassembled WGS sequence"/>
</dbReference>
<comment type="caution">
    <text evidence="6">The sequence shown here is derived from an EMBL/GenBank/DDBJ whole genome shotgun (WGS) entry which is preliminary data.</text>
</comment>
<dbReference type="InterPro" id="IPR038380">
    <property type="entry name" value="Ribosomal_bS21_sf"/>
</dbReference>